<dbReference type="Proteomes" id="UP001247754">
    <property type="component" value="Unassembled WGS sequence"/>
</dbReference>
<evidence type="ECO:0000256" key="1">
    <source>
        <dbReference type="ARBA" id="ARBA00022741"/>
    </source>
</evidence>
<keyword evidence="1" id="KW-0547">Nucleotide-binding</keyword>
<protein>
    <submittedName>
        <fullName evidence="7">Helix-turn-helix domain-containing protein</fullName>
    </submittedName>
</protein>
<evidence type="ECO:0000256" key="2">
    <source>
        <dbReference type="ARBA" id="ARBA00022840"/>
    </source>
</evidence>
<dbReference type="InterPro" id="IPR025944">
    <property type="entry name" value="Sigma_54_int_dom_CS"/>
</dbReference>
<evidence type="ECO:0000256" key="4">
    <source>
        <dbReference type="ARBA" id="ARBA00023015"/>
    </source>
</evidence>
<evidence type="ECO:0000256" key="3">
    <source>
        <dbReference type="ARBA" id="ARBA00023012"/>
    </source>
</evidence>
<dbReference type="PROSITE" id="PS00688">
    <property type="entry name" value="SIGMA54_INTERACT_3"/>
    <property type="match status" value="1"/>
</dbReference>
<feature type="domain" description="Sigma-54 factor interaction" evidence="6">
    <location>
        <begin position="1"/>
        <end position="25"/>
    </location>
</feature>
<sequence>MLRLQAHDWPGNLRELRNMIEALSATSFSRLVDVTDLPQGIAHGPGKMREDTLRDRERAEILNAVAQCGGNMTETARRLGISRSTLYLKLEQYGVPRGRRH</sequence>
<keyword evidence="3" id="KW-0902">Two-component regulatory system</keyword>
<dbReference type="PANTHER" id="PTHR32071">
    <property type="entry name" value="TRANSCRIPTIONAL REGULATORY PROTEIN"/>
    <property type="match status" value="1"/>
</dbReference>
<organism evidence="7 8">
    <name type="scientific">Ruixingdingia sedimenti</name>
    <dbReference type="NCBI Taxonomy" id="3073604"/>
    <lineage>
        <taxon>Bacteria</taxon>
        <taxon>Pseudomonadati</taxon>
        <taxon>Pseudomonadota</taxon>
        <taxon>Alphaproteobacteria</taxon>
        <taxon>Rhodobacterales</taxon>
        <taxon>Paracoccaceae</taxon>
        <taxon>Ruixingdingia</taxon>
    </lineage>
</organism>
<dbReference type="Pfam" id="PF02954">
    <property type="entry name" value="HTH_8"/>
    <property type="match status" value="1"/>
</dbReference>
<dbReference type="PRINTS" id="PR01590">
    <property type="entry name" value="HTHFIS"/>
</dbReference>
<keyword evidence="2" id="KW-0067">ATP-binding</keyword>
<dbReference type="InterPro" id="IPR002197">
    <property type="entry name" value="HTH_Fis"/>
</dbReference>
<keyword evidence="8" id="KW-1185">Reference proteome</keyword>
<dbReference type="Pfam" id="PF25601">
    <property type="entry name" value="AAA_lid_14"/>
    <property type="match status" value="1"/>
</dbReference>
<dbReference type="InterPro" id="IPR009057">
    <property type="entry name" value="Homeodomain-like_sf"/>
</dbReference>
<dbReference type="InterPro" id="IPR002078">
    <property type="entry name" value="Sigma_54_int"/>
</dbReference>
<dbReference type="PROSITE" id="PS50045">
    <property type="entry name" value="SIGMA54_INTERACT_4"/>
    <property type="match status" value="1"/>
</dbReference>
<name>A0ABU1FDN7_9RHOB</name>
<dbReference type="RefSeq" id="WP_310459112.1">
    <property type="nucleotide sequence ID" value="NZ_JAVKPH010000041.1"/>
</dbReference>
<evidence type="ECO:0000256" key="5">
    <source>
        <dbReference type="ARBA" id="ARBA00023163"/>
    </source>
</evidence>
<keyword evidence="4" id="KW-0805">Transcription regulation</keyword>
<dbReference type="InterPro" id="IPR058031">
    <property type="entry name" value="AAA_lid_NorR"/>
</dbReference>
<dbReference type="EMBL" id="JAVKPH010000041">
    <property type="protein sequence ID" value="MDR5655002.1"/>
    <property type="molecule type" value="Genomic_DNA"/>
</dbReference>
<proteinExistence type="predicted"/>
<reference evidence="7 8" key="1">
    <citation type="submission" date="2023-09" db="EMBL/GenBank/DDBJ databases">
        <title>Xinfangfangia sedmenti sp. nov., isolated the sedment.</title>
        <authorList>
            <person name="Xu L."/>
        </authorList>
    </citation>
    <scope>NUCLEOTIDE SEQUENCE [LARGE SCALE GENOMIC DNA]</scope>
    <source>
        <strain evidence="7 8">LG-4</strain>
    </source>
</reference>
<gene>
    <name evidence="7" type="ORF">RGD00_20520</name>
</gene>
<dbReference type="Gene3D" id="1.10.10.60">
    <property type="entry name" value="Homeodomain-like"/>
    <property type="match status" value="1"/>
</dbReference>
<evidence type="ECO:0000313" key="8">
    <source>
        <dbReference type="Proteomes" id="UP001247754"/>
    </source>
</evidence>
<keyword evidence="5" id="KW-0804">Transcription</keyword>
<accession>A0ABU1FDN7</accession>
<evidence type="ECO:0000313" key="7">
    <source>
        <dbReference type="EMBL" id="MDR5655002.1"/>
    </source>
</evidence>
<dbReference type="Gene3D" id="1.10.8.60">
    <property type="match status" value="1"/>
</dbReference>
<dbReference type="SUPFAM" id="SSF46689">
    <property type="entry name" value="Homeodomain-like"/>
    <property type="match status" value="1"/>
</dbReference>
<comment type="caution">
    <text evidence="7">The sequence shown here is derived from an EMBL/GenBank/DDBJ whole genome shotgun (WGS) entry which is preliminary data.</text>
</comment>
<evidence type="ECO:0000259" key="6">
    <source>
        <dbReference type="PROSITE" id="PS50045"/>
    </source>
</evidence>